<evidence type="ECO:0000256" key="9">
    <source>
        <dbReference type="ARBA" id="ARBA00034808"/>
    </source>
</evidence>
<evidence type="ECO:0000256" key="2">
    <source>
        <dbReference type="ARBA" id="ARBA00022741"/>
    </source>
</evidence>
<evidence type="ECO:0000256" key="5">
    <source>
        <dbReference type="ARBA" id="ARBA00022840"/>
    </source>
</evidence>
<evidence type="ECO:0000256" key="4">
    <source>
        <dbReference type="ARBA" id="ARBA00022806"/>
    </source>
</evidence>
<dbReference type="CDD" id="cd17932">
    <property type="entry name" value="DEXQc_UvrD"/>
    <property type="match status" value="1"/>
</dbReference>
<dbReference type="PANTHER" id="PTHR11070">
    <property type="entry name" value="UVRD / RECB / PCRA DNA HELICASE FAMILY MEMBER"/>
    <property type="match status" value="1"/>
</dbReference>
<dbReference type="GO" id="GO:0016787">
    <property type="term" value="F:hydrolase activity"/>
    <property type="evidence" value="ECO:0007669"/>
    <property type="project" value="UniProtKB-UniRule"/>
</dbReference>
<feature type="domain" description="UvrD-like helicase ATP-binding" evidence="13">
    <location>
        <begin position="5"/>
        <end position="288"/>
    </location>
</feature>
<feature type="domain" description="UvrD-like helicase C-terminal" evidence="14">
    <location>
        <begin position="289"/>
        <end position="573"/>
    </location>
</feature>
<dbReference type="Proteomes" id="UP000787625">
    <property type="component" value="Unassembled WGS sequence"/>
</dbReference>
<dbReference type="PROSITE" id="PS51217">
    <property type="entry name" value="UVRD_HELICASE_CTER"/>
    <property type="match status" value="1"/>
</dbReference>
<comment type="caution">
    <text evidence="15">The sequence shown here is derived from an EMBL/GenBank/DDBJ whole genome shotgun (WGS) entry which is preliminary data.</text>
</comment>
<evidence type="ECO:0000259" key="13">
    <source>
        <dbReference type="PROSITE" id="PS51198"/>
    </source>
</evidence>
<evidence type="ECO:0000256" key="7">
    <source>
        <dbReference type="ARBA" id="ARBA00023235"/>
    </source>
</evidence>
<keyword evidence="6" id="KW-0238">DNA-binding</keyword>
<dbReference type="InterPro" id="IPR013986">
    <property type="entry name" value="DExx_box_DNA_helicase_dom_sf"/>
</dbReference>
<evidence type="ECO:0000256" key="10">
    <source>
        <dbReference type="ARBA" id="ARBA00034923"/>
    </source>
</evidence>
<dbReference type="InterPro" id="IPR014017">
    <property type="entry name" value="DNA_helicase_UvrD-like_C"/>
</dbReference>
<dbReference type="InterPro" id="IPR014016">
    <property type="entry name" value="UvrD-like_ATP-bd"/>
</dbReference>
<keyword evidence="2 12" id="KW-0547">Nucleotide-binding</keyword>
<dbReference type="PROSITE" id="PS51198">
    <property type="entry name" value="UVRD_HELICASE_ATP_BIND"/>
    <property type="match status" value="1"/>
</dbReference>
<dbReference type="CDD" id="cd18807">
    <property type="entry name" value="SF1_C_UvrD"/>
    <property type="match status" value="1"/>
</dbReference>
<evidence type="ECO:0000256" key="11">
    <source>
        <dbReference type="ARBA" id="ARBA00048988"/>
    </source>
</evidence>
<dbReference type="GO" id="GO:0033202">
    <property type="term" value="C:DNA helicase complex"/>
    <property type="evidence" value="ECO:0007669"/>
    <property type="project" value="TreeGrafter"/>
</dbReference>
<keyword evidence="5 12" id="KW-0067">ATP-binding</keyword>
<dbReference type="GO" id="GO:0000725">
    <property type="term" value="P:recombinational repair"/>
    <property type="evidence" value="ECO:0007669"/>
    <property type="project" value="TreeGrafter"/>
</dbReference>
<keyword evidence="3 12" id="KW-0378">Hydrolase</keyword>
<reference evidence="15" key="2">
    <citation type="submission" date="2021-04" db="EMBL/GenBank/DDBJ databases">
        <authorList>
            <person name="Gilroy R."/>
        </authorList>
    </citation>
    <scope>NUCLEOTIDE SEQUENCE</scope>
    <source>
        <strain evidence="15">MalCec1-1739</strain>
    </source>
</reference>
<comment type="catalytic activity">
    <reaction evidence="8">
        <text>Couples ATP hydrolysis with the unwinding of duplex DNA by translocating in the 3'-5' direction.</text>
        <dbReference type="EC" id="5.6.2.4"/>
    </reaction>
</comment>
<dbReference type="GO" id="GO:0005524">
    <property type="term" value="F:ATP binding"/>
    <property type="evidence" value="ECO:0007669"/>
    <property type="project" value="UniProtKB-UniRule"/>
</dbReference>
<dbReference type="AlphaFoldDB" id="A0A9D2UHF1"/>
<accession>A0A9D2UHF1</accession>
<dbReference type="GO" id="GO:0003677">
    <property type="term" value="F:DNA binding"/>
    <property type="evidence" value="ECO:0007669"/>
    <property type="project" value="UniProtKB-KW"/>
</dbReference>
<dbReference type="GO" id="GO:0005829">
    <property type="term" value="C:cytosol"/>
    <property type="evidence" value="ECO:0007669"/>
    <property type="project" value="TreeGrafter"/>
</dbReference>
<dbReference type="FunFam" id="1.10.486.10:FF:000003">
    <property type="entry name" value="ATP-dependent DNA helicase"/>
    <property type="match status" value="1"/>
</dbReference>
<dbReference type="Gene3D" id="1.10.486.10">
    <property type="entry name" value="PCRA, domain 4"/>
    <property type="match status" value="1"/>
</dbReference>
<dbReference type="Pfam" id="PF13361">
    <property type="entry name" value="UvrD_C"/>
    <property type="match status" value="1"/>
</dbReference>
<evidence type="ECO:0000256" key="12">
    <source>
        <dbReference type="PROSITE-ProRule" id="PRU00560"/>
    </source>
</evidence>
<evidence type="ECO:0000256" key="6">
    <source>
        <dbReference type="ARBA" id="ARBA00023125"/>
    </source>
</evidence>
<reference evidence="15" key="1">
    <citation type="journal article" date="2021" name="PeerJ">
        <title>Extensive microbial diversity within the chicken gut microbiome revealed by metagenomics and culture.</title>
        <authorList>
            <person name="Gilroy R."/>
            <person name="Ravi A."/>
            <person name="Getino M."/>
            <person name="Pursley I."/>
            <person name="Horton D.L."/>
            <person name="Alikhan N.F."/>
            <person name="Baker D."/>
            <person name="Gharbi K."/>
            <person name="Hall N."/>
            <person name="Watson M."/>
            <person name="Adriaenssens E.M."/>
            <person name="Foster-Nyarko E."/>
            <person name="Jarju S."/>
            <person name="Secka A."/>
            <person name="Antonio M."/>
            <person name="Oren A."/>
            <person name="Chaudhuri R.R."/>
            <person name="La Ragione R."/>
            <person name="Hildebrand F."/>
            <person name="Pallen M.J."/>
        </authorList>
    </citation>
    <scope>NUCLEOTIDE SEQUENCE</scope>
    <source>
        <strain evidence="15">MalCec1-1739</strain>
    </source>
</reference>
<keyword evidence="7" id="KW-0413">Isomerase</keyword>
<evidence type="ECO:0000313" key="15">
    <source>
        <dbReference type="EMBL" id="HJD52383.1"/>
    </source>
</evidence>
<evidence type="ECO:0000256" key="3">
    <source>
        <dbReference type="ARBA" id="ARBA00022801"/>
    </source>
</evidence>
<dbReference type="PANTHER" id="PTHR11070:SF2">
    <property type="entry name" value="ATP-DEPENDENT DNA HELICASE SRS2"/>
    <property type="match status" value="1"/>
</dbReference>
<feature type="binding site" evidence="12">
    <location>
        <begin position="26"/>
        <end position="33"/>
    </location>
    <ligand>
        <name>ATP</name>
        <dbReference type="ChEBI" id="CHEBI:30616"/>
    </ligand>
</feature>
<dbReference type="EMBL" id="DWUP01000026">
    <property type="protein sequence ID" value="HJD52383.1"/>
    <property type="molecule type" value="Genomic_DNA"/>
</dbReference>
<dbReference type="EC" id="5.6.2.4" evidence="9"/>
<name>A0A9D2UHF1_9BACT</name>
<comment type="similarity">
    <text evidence="1">Belongs to the helicase family. UvrD subfamily.</text>
</comment>
<keyword evidence="4 12" id="KW-0347">Helicase</keyword>
<organism evidence="15 16">
    <name type="scientific">Candidatus Avibacteroides avistercoris</name>
    <dbReference type="NCBI Taxonomy" id="2840690"/>
    <lineage>
        <taxon>Bacteria</taxon>
        <taxon>Pseudomonadati</taxon>
        <taxon>Bacteroidota</taxon>
        <taxon>Bacteroidia</taxon>
        <taxon>Bacteroidales</taxon>
        <taxon>Bacteroidaceae</taxon>
        <taxon>Bacteroidaceae incertae sedis</taxon>
        <taxon>Candidatus Avibacteroides</taxon>
    </lineage>
</organism>
<dbReference type="GO" id="GO:0043138">
    <property type="term" value="F:3'-5' DNA helicase activity"/>
    <property type="evidence" value="ECO:0007669"/>
    <property type="project" value="UniProtKB-EC"/>
</dbReference>
<sequence>MIDLDSLNENQRAAVECIDVPSLVVAGAGSGKTRVLTYKIAYLLDRHIDPASILALTFTKKAANEMKERIASMVGHQLARRLWMGTFHSVFMRILQTEHELVGFPRNFTIYDNTDSRNLVKALVKEMGLDDKQYKPGDVFARISNAKNALISPSEYAAKMMEHDRSTGKPSLAKIYKAYWDRCRQCGVMDFDDLLVYTYLLFHNNPEVCRRYAEMFRYILVDEYQDTNFAQHKIMTQLSQQGNVICVVGDDAQSIYSFRGAKIDNILSFTKLYPNAKIFKLEQNYRSTQSIVSAANSLIKKNLRQIPKDTYSCGETGQKLQLIRAYTDLEEAVIVVGKIKNLLAAGEPANEITILYRTNSQSRVFEEELVKNNVPHKVYGGMSFYQRKEIKDVMAYFRLVCNPNDEEAFKRVINYPKRGIGDTTVGRISAEALRRGVSLWQVASDLSAYDTGISPSSAAKVKVFASLIERLQGEAAGADVSAADMTDRILQQTGIKRELAASTDIEDISKRENVEELYNAIASYCQEQQEESGRVVTLNDYLAEVSLLSDITETQDDAVAPRVNLMTIHAAKGLEFADVFIVGLEDGLFPYVMDYETPPAIEEERRLCYVAITRAKRRCYLSYTLSRFRFGKMEACRPSRFIADIDSRYIQSSASAAPAAGRRPVVAASPATLQRIRQSETPSAATRDYSPEYGVRVGDRIRHERFGLGTITRIEDTGDSTRAHVEFDNVGSKQLLLKYAKFTKAD</sequence>
<dbReference type="Gene3D" id="3.40.50.300">
    <property type="entry name" value="P-loop containing nucleotide triphosphate hydrolases"/>
    <property type="match status" value="2"/>
</dbReference>
<evidence type="ECO:0000259" key="14">
    <source>
        <dbReference type="PROSITE" id="PS51217"/>
    </source>
</evidence>
<evidence type="ECO:0000256" key="8">
    <source>
        <dbReference type="ARBA" id="ARBA00034617"/>
    </source>
</evidence>
<dbReference type="InterPro" id="IPR027417">
    <property type="entry name" value="P-loop_NTPase"/>
</dbReference>
<comment type="catalytic activity">
    <reaction evidence="11">
        <text>ATP + H2O = ADP + phosphate + H(+)</text>
        <dbReference type="Rhea" id="RHEA:13065"/>
        <dbReference type="ChEBI" id="CHEBI:15377"/>
        <dbReference type="ChEBI" id="CHEBI:15378"/>
        <dbReference type="ChEBI" id="CHEBI:30616"/>
        <dbReference type="ChEBI" id="CHEBI:43474"/>
        <dbReference type="ChEBI" id="CHEBI:456216"/>
        <dbReference type="EC" id="5.6.2.4"/>
    </reaction>
</comment>
<proteinExistence type="inferred from homology"/>
<gene>
    <name evidence="15" type="ORF">IAA93_01445</name>
</gene>
<dbReference type="InterPro" id="IPR000212">
    <property type="entry name" value="DNA_helicase_UvrD/REP"/>
</dbReference>
<evidence type="ECO:0000256" key="1">
    <source>
        <dbReference type="ARBA" id="ARBA00009922"/>
    </source>
</evidence>
<dbReference type="Pfam" id="PF00580">
    <property type="entry name" value="UvrD-helicase"/>
    <property type="match status" value="1"/>
</dbReference>
<dbReference type="SUPFAM" id="SSF52540">
    <property type="entry name" value="P-loop containing nucleoside triphosphate hydrolases"/>
    <property type="match status" value="1"/>
</dbReference>
<evidence type="ECO:0000313" key="16">
    <source>
        <dbReference type="Proteomes" id="UP000787625"/>
    </source>
</evidence>
<dbReference type="Pfam" id="PF21196">
    <property type="entry name" value="PcrA_UvrD_tudor"/>
    <property type="match status" value="1"/>
</dbReference>
<dbReference type="Gene3D" id="1.10.10.160">
    <property type="match status" value="1"/>
</dbReference>
<protein>
    <recommendedName>
        <fullName evidence="9">DNA 3'-5' helicase</fullName>
        <ecNumber evidence="9">5.6.2.4</ecNumber>
    </recommendedName>
    <alternativeName>
        <fullName evidence="10">DNA 3'-5' helicase II</fullName>
    </alternativeName>
</protein>